<keyword evidence="5 9" id="KW-0227">DNA damage</keyword>
<evidence type="ECO:0000256" key="7">
    <source>
        <dbReference type="ARBA" id="ARBA00023204"/>
    </source>
</evidence>
<dbReference type="GO" id="GO:0006310">
    <property type="term" value="P:DNA recombination"/>
    <property type="evidence" value="ECO:0007669"/>
    <property type="project" value="InterPro"/>
</dbReference>
<dbReference type="PANTHER" id="PTHR11059:SF0">
    <property type="entry name" value="DNA REPAIR PROTEIN RECN"/>
    <property type="match status" value="1"/>
</dbReference>
<evidence type="ECO:0000256" key="9">
    <source>
        <dbReference type="PIRNR" id="PIRNR003128"/>
    </source>
</evidence>
<protein>
    <recommendedName>
        <fullName evidence="3 9">DNA repair protein RecN</fullName>
    </recommendedName>
    <alternativeName>
        <fullName evidence="8 9">Recombination protein N</fullName>
    </alternativeName>
</protein>
<dbReference type="GO" id="GO:0043590">
    <property type="term" value="C:bacterial nucleoid"/>
    <property type="evidence" value="ECO:0007669"/>
    <property type="project" value="TreeGrafter"/>
</dbReference>
<dbReference type="Proteomes" id="UP000230790">
    <property type="component" value="Unassembled WGS sequence"/>
</dbReference>
<dbReference type="PIRSF" id="PIRSF003128">
    <property type="entry name" value="RecN"/>
    <property type="match status" value="1"/>
</dbReference>
<dbReference type="InterPro" id="IPR003395">
    <property type="entry name" value="RecF/RecN/SMC_N"/>
</dbReference>
<evidence type="ECO:0000256" key="6">
    <source>
        <dbReference type="ARBA" id="ARBA00022840"/>
    </source>
</evidence>
<feature type="coiled-coil region" evidence="10">
    <location>
        <begin position="332"/>
        <end position="376"/>
    </location>
</feature>
<accession>A0A2M8QEV4</accession>
<sequence length="566" mass="61785">MLTELRVRDFAIIEALDIEFAPGLNVLTGETGAGKSIIVDCIALLLGDRAEANMVRAGAPAAWVEGVFLCDGAARAQVEAALAEHGIECDEPGQLTLAREVRANGRSLARVNGRAVSQHTLRALGELLVDVHGQSEHLSLLRVKEHVNLLDRYAGLWAQRQRVAAKVGELRAVRRRLDELQHGERERARRVDMLKFQIEEIRAARLKPGEEAALLEEHTRLANAEALAAYADEAHAALYESARGAPAALDLIAQAMRAIANLTRFDSRFEEYHQSLAEANAIIAEVARTLRDYRDAIEFNPQRLQKVEDRLELIKKLKRKYGETVEAVIAFAEQAEAELDQIEHSAAHIEALQQQAQQLTREIAEISSELSGARQEAAARLAQGVEAELQDLRMGSARFAVQITPQEPDATGADHVEFMMAPNAGEGLKPLAKIASGGEMARLMLALKATLSLADHTPTLIFDEIDQGIGGRIGTVVGQKLWRLARAHQVICITHLPQLASFGDAHFKVEKIQRHGRTMTAVRPLDRKARLEELAQMLGTTGQAGAAGAAQLLDEAEHCKATATAV</sequence>
<evidence type="ECO:0000313" key="13">
    <source>
        <dbReference type="Proteomes" id="UP000230790"/>
    </source>
</evidence>
<dbReference type="EMBL" id="PGTN01000017">
    <property type="protein sequence ID" value="PJF48331.1"/>
    <property type="molecule type" value="Genomic_DNA"/>
</dbReference>
<comment type="caution">
    <text evidence="12">The sequence shown here is derived from an EMBL/GenBank/DDBJ whole genome shotgun (WGS) entry which is preliminary data.</text>
</comment>
<dbReference type="FunFam" id="3.40.50.300:FF:000319">
    <property type="entry name" value="DNA repair protein RecN"/>
    <property type="match status" value="1"/>
</dbReference>
<evidence type="ECO:0000256" key="1">
    <source>
        <dbReference type="ARBA" id="ARBA00003618"/>
    </source>
</evidence>
<dbReference type="GO" id="GO:0005524">
    <property type="term" value="F:ATP binding"/>
    <property type="evidence" value="ECO:0007669"/>
    <property type="project" value="UniProtKB-KW"/>
</dbReference>
<gene>
    <name evidence="12" type="primary">recN</name>
    <name evidence="12" type="ORF">CUN48_03975</name>
</gene>
<evidence type="ECO:0000259" key="11">
    <source>
        <dbReference type="Pfam" id="PF02463"/>
    </source>
</evidence>
<dbReference type="CDD" id="cd03241">
    <property type="entry name" value="ABC_RecN"/>
    <property type="match status" value="2"/>
</dbReference>
<evidence type="ECO:0000256" key="2">
    <source>
        <dbReference type="ARBA" id="ARBA00009441"/>
    </source>
</evidence>
<dbReference type="SUPFAM" id="SSF52540">
    <property type="entry name" value="P-loop containing nucleoside triphosphate hydrolases"/>
    <property type="match status" value="1"/>
</dbReference>
<dbReference type="Gene3D" id="3.40.50.300">
    <property type="entry name" value="P-loop containing nucleotide triphosphate hydrolases"/>
    <property type="match status" value="2"/>
</dbReference>
<comment type="function">
    <text evidence="1 9">May be involved in recombinational repair of damaged DNA.</text>
</comment>
<dbReference type="GO" id="GO:0009432">
    <property type="term" value="P:SOS response"/>
    <property type="evidence" value="ECO:0007669"/>
    <property type="project" value="TreeGrafter"/>
</dbReference>
<evidence type="ECO:0000256" key="3">
    <source>
        <dbReference type="ARBA" id="ARBA00021315"/>
    </source>
</evidence>
<evidence type="ECO:0000256" key="8">
    <source>
        <dbReference type="ARBA" id="ARBA00033408"/>
    </source>
</evidence>
<name>A0A2M8QEV4_9CHLR</name>
<comment type="similarity">
    <text evidence="2 9">Belongs to the RecN family.</text>
</comment>
<keyword evidence="4" id="KW-0547">Nucleotide-binding</keyword>
<dbReference type="AlphaFoldDB" id="A0A2M8QEV4"/>
<dbReference type="NCBIfam" id="TIGR00634">
    <property type="entry name" value="recN"/>
    <property type="match status" value="1"/>
</dbReference>
<evidence type="ECO:0000313" key="12">
    <source>
        <dbReference type="EMBL" id="PJF48331.1"/>
    </source>
</evidence>
<dbReference type="FunFam" id="3.40.50.300:FF:000356">
    <property type="entry name" value="DNA repair protein RecN"/>
    <property type="match status" value="1"/>
</dbReference>
<proteinExistence type="inferred from homology"/>
<dbReference type="PANTHER" id="PTHR11059">
    <property type="entry name" value="DNA REPAIR PROTEIN RECN"/>
    <property type="match status" value="1"/>
</dbReference>
<keyword evidence="7 9" id="KW-0234">DNA repair</keyword>
<evidence type="ECO:0000256" key="10">
    <source>
        <dbReference type="SAM" id="Coils"/>
    </source>
</evidence>
<evidence type="ECO:0000256" key="4">
    <source>
        <dbReference type="ARBA" id="ARBA00022741"/>
    </source>
</evidence>
<keyword evidence="10" id="KW-0175">Coiled coil</keyword>
<feature type="domain" description="RecF/RecN/SMC N-terminal" evidence="11">
    <location>
        <begin position="1"/>
        <end position="513"/>
    </location>
</feature>
<organism evidence="12 13">
    <name type="scientific">Candidatus Thermofonsia Clade 3 bacterium</name>
    <dbReference type="NCBI Taxonomy" id="2364212"/>
    <lineage>
        <taxon>Bacteria</taxon>
        <taxon>Bacillati</taxon>
        <taxon>Chloroflexota</taxon>
        <taxon>Candidatus Thermofontia</taxon>
        <taxon>Candidatus Thermofonsia Clade 3</taxon>
    </lineage>
</organism>
<reference evidence="12 13" key="1">
    <citation type="submission" date="2017-11" db="EMBL/GenBank/DDBJ databases">
        <title>Evolution of Phototrophy in the Chloroflexi Phylum Driven by Horizontal Gene Transfer.</title>
        <authorList>
            <person name="Ward L.M."/>
            <person name="Hemp J."/>
            <person name="Shih P.M."/>
            <person name="Mcglynn S.E."/>
            <person name="Fischer W."/>
        </authorList>
    </citation>
    <scope>NUCLEOTIDE SEQUENCE [LARGE SCALE GENOMIC DNA]</scope>
    <source>
        <strain evidence="12">JP3_7</strain>
    </source>
</reference>
<evidence type="ECO:0000256" key="5">
    <source>
        <dbReference type="ARBA" id="ARBA00022763"/>
    </source>
</evidence>
<dbReference type="InterPro" id="IPR027417">
    <property type="entry name" value="P-loop_NTPase"/>
</dbReference>
<dbReference type="InterPro" id="IPR004604">
    <property type="entry name" value="DNA_recomb/repair_RecN"/>
</dbReference>
<dbReference type="Pfam" id="PF02463">
    <property type="entry name" value="SMC_N"/>
    <property type="match status" value="1"/>
</dbReference>
<keyword evidence="6" id="KW-0067">ATP-binding</keyword>
<dbReference type="GO" id="GO:0006281">
    <property type="term" value="P:DNA repair"/>
    <property type="evidence" value="ECO:0007669"/>
    <property type="project" value="UniProtKB-KW"/>
</dbReference>